<keyword evidence="1 2" id="KW-0732">Signal</keyword>
<evidence type="ECO:0000313" key="5">
    <source>
        <dbReference type="Proteomes" id="UP000006049"/>
    </source>
</evidence>
<dbReference type="HOGENOM" id="CLU_445950_0_0_10"/>
<feature type="chain" id="PRO_5003683215" description="Secretion system C-terminal sorting domain-containing protein" evidence="2">
    <location>
        <begin position="21"/>
        <end position="612"/>
    </location>
</feature>
<feature type="domain" description="Secretion system C-terminal sorting" evidence="3">
    <location>
        <begin position="544"/>
        <end position="603"/>
    </location>
</feature>
<organism evidence="4 5">
    <name type="scientific">Aequorivita sublithincola (strain DSM 14238 / LMG 21431 / ACAM 643 / 9-3)</name>
    <dbReference type="NCBI Taxonomy" id="746697"/>
    <lineage>
        <taxon>Bacteria</taxon>
        <taxon>Pseudomonadati</taxon>
        <taxon>Bacteroidota</taxon>
        <taxon>Flavobacteriia</taxon>
        <taxon>Flavobacteriales</taxon>
        <taxon>Flavobacteriaceae</taxon>
        <taxon>Aequorivita</taxon>
    </lineage>
</organism>
<evidence type="ECO:0000256" key="2">
    <source>
        <dbReference type="SAM" id="SignalP"/>
    </source>
</evidence>
<name>I3Z084_AEQSU</name>
<dbReference type="AlphaFoldDB" id="I3Z084"/>
<feature type="signal peptide" evidence="2">
    <location>
        <begin position="1"/>
        <end position="20"/>
    </location>
</feature>
<dbReference type="InterPro" id="IPR026444">
    <property type="entry name" value="Secre_tail"/>
</dbReference>
<sequence>MKKITLLLVCLIGLSGMVAAQNVQSSSTVDDLLNRLSQIGTNAGDLSAYFTKQEQQTLHNYFNLNKNAPTSATVKYAKNVNGSGFGDFILTGNTQAIQLNYKVASDVESNRGVMAIIAYTDRPTFEGAYTGTLVNEDFSGGPGAGSILACGPVMSSGGDGCFAAGELEDGFSITASSGGDTIYIGAGAIGNTSTLVGANTFADTTVLNFSPDGAYAVGMDLFVDSVGNADIRVYDMGGTLMDTFTVSNTANTENFIGLISDDAIGKIEIQAEADAGELFGNLAFGTDPIGGGGSGPAVCFGANNTTSSIITFDPADPAAFTTLGTSPAPVFENAGAVDPNDDTTAYVLDSGGLFYSVDLTTGVYTNLGTILAPGGNQWSGAEFDPISGTLYAISVNGALTATTLSTIDIGALTATTIGLTGMAGGISLMIDANGDGYSHDIADDNFYYVDLASGTASPIGPLGFDANFGQGGTWIDGDPGFVYLSAFDSGAFQSQWRRVDVLTGSSTVIGLFNGGADQVGWSSAKGSLAVGIAENALEGFSYAPNPTSGVLSLKSINNIDTVAIYNMLGQNVMSSKIGATTSDLDISSLKTGTYIMQVTVAGQTAAFRVLKN</sequence>
<dbReference type="KEGG" id="asl:Aeqsu_3223"/>
<accession>I3Z084</accession>
<evidence type="ECO:0000313" key="4">
    <source>
        <dbReference type="EMBL" id="AFL82652.1"/>
    </source>
</evidence>
<protein>
    <recommendedName>
        <fullName evidence="3">Secretion system C-terminal sorting domain-containing protein</fullName>
    </recommendedName>
</protein>
<evidence type="ECO:0000256" key="1">
    <source>
        <dbReference type="ARBA" id="ARBA00022729"/>
    </source>
</evidence>
<dbReference type="STRING" id="746697.Aeqsu_3223"/>
<dbReference type="RefSeq" id="WP_014783901.1">
    <property type="nucleotide sequence ID" value="NC_018013.1"/>
</dbReference>
<proteinExistence type="predicted"/>
<reference evidence="4 5" key="1">
    <citation type="submission" date="2012-06" db="EMBL/GenBank/DDBJ databases">
        <title>The complete genome of Aequorivita sublithincola DSM 14238.</title>
        <authorList>
            <consortium name="US DOE Joint Genome Institute (JGI-PGF)"/>
            <person name="Lucas S."/>
            <person name="Copeland A."/>
            <person name="Lapidus A."/>
            <person name="Goodwin L."/>
            <person name="Pitluck S."/>
            <person name="Peters L."/>
            <person name="Munk A.C.C."/>
            <person name="Kyrpides N."/>
            <person name="Mavromatis K."/>
            <person name="Pagani I."/>
            <person name="Ivanova N."/>
            <person name="Ovchinnikova G."/>
            <person name="Zeytun A."/>
            <person name="Detter J.C."/>
            <person name="Han C."/>
            <person name="Land M."/>
            <person name="Hauser L."/>
            <person name="Markowitz V."/>
            <person name="Cheng J.-F."/>
            <person name="Hugenholtz P."/>
            <person name="Woyke T."/>
            <person name="Wu D."/>
            <person name="Tindall B."/>
            <person name="Faehnrich R."/>
            <person name="Brambilla E."/>
            <person name="Klenk H.-P."/>
            <person name="Eisen J.A."/>
        </authorList>
    </citation>
    <scope>NUCLEOTIDE SEQUENCE [LARGE SCALE GENOMIC DNA]</scope>
    <source>
        <strain evidence="5">DSM 14238 / LMG 21431 / ACAM 643 / 9-3</strain>
    </source>
</reference>
<keyword evidence="5" id="KW-1185">Reference proteome</keyword>
<dbReference type="EMBL" id="CP003280">
    <property type="protein sequence ID" value="AFL82652.1"/>
    <property type="molecule type" value="Genomic_DNA"/>
</dbReference>
<dbReference type="NCBIfam" id="TIGR04183">
    <property type="entry name" value="Por_Secre_tail"/>
    <property type="match status" value="1"/>
</dbReference>
<gene>
    <name evidence="4" type="ordered locus">Aeqsu_3223</name>
</gene>
<dbReference type="SUPFAM" id="SSF63825">
    <property type="entry name" value="YWTD domain"/>
    <property type="match status" value="1"/>
</dbReference>
<dbReference type="eggNOG" id="COG1404">
    <property type="taxonomic scope" value="Bacteria"/>
</dbReference>
<evidence type="ECO:0000259" key="3">
    <source>
        <dbReference type="Pfam" id="PF18962"/>
    </source>
</evidence>
<dbReference type="Proteomes" id="UP000006049">
    <property type="component" value="Chromosome"/>
</dbReference>
<dbReference type="Pfam" id="PF18962">
    <property type="entry name" value="Por_Secre_tail"/>
    <property type="match status" value="1"/>
</dbReference>